<name>X1DSM5_9ZZZZ</name>
<dbReference type="PANTHER" id="PTHR11124">
    <property type="entry name" value="VACUOLAR SORTING PROTEIN VPS29"/>
    <property type="match status" value="1"/>
</dbReference>
<dbReference type="NCBIfam" id="TIGR00040">
    <property type="entry name" value="yfcE"/>
    <property type="match status" value="1"/>
</dbReference>
<dbReference type="EMBL" id="BARU01004722">
    <property type="protein sequence ID" value="GAH23172.1"/>
    <property type="molecule type" value="Genomic_DNA"/>
</dbReference>
<evidence type="ECO:0000313" key="2">
    <source>
        <dbReference type="EMBL" id="GAH23172.1"/>
    </source>
</evidence>
<sequence>NMDYYGGNRDAPVYQDLNISMGNNDNLIVGLTHGHQVSPRGDRSQLELIAFEKSFNILISGHTHKEEIFLQKDILLLNPGSVTGAWSFVASGNPSFITLSITGKMGEINVVLYQYDIRAAKLKDLKSYFVFENNKIRHKF</sequence>
<feature type="domain" description="Calcineurin-like phosphoesterase" evidence="1">
    <location>
        <begin position="25"/>
        <end position="101"/>
    </location>
</feature>
<dbReference type="SUPFAM" id="SSF56300">
    <property type="entry name" value="Metallo-dependent phosphatases"/>
    <property type="match status" value="1"/>
</dbReference>
<dbReference type="AlphaFoldDB" id="X1DSM5"/>
<dbReference type="InterPro" id="IPR000979">
    <property type="entry name" value="Phosphodiesterase_MJ0936/Vps29"/>
</dbReference>
<dbReference type="Pfam" id="PF12850">
    <property type="entry name" value="Metallophos_2"/>
    <property type="match status" value="1"/>
</dbReference>
<feature type="non-terminal residue" evidence="2">
    <location>
        <position position="1"/>
    </location>
</feature>
<protein>
    <recommendedName>
        <fullName evidence="1">Calcineurin-like phosphoesterase domain-containing protein</fullName>
    </recommendedName>
</protein>
<proteinExistence type="predicted"/>
<organism evidence="2">
    <name type="scientific">marine sediment metagenome</name>
    <dbReference type="NCBI Taxonomy" id="412755"/>
    <lineage>
        <taxon>unclassified sequences</taxon>
        <taxon>metagenomes</taxon>
        <taxon>ecological metagenomes</taxon>
    </lineage>
</organism>
<dbReference type="Gene3D" id="3.60.21.10">
    <property type="match status" value="1"/>
</dbReference>
<accession>X1DSM5</accession>
<reference evidence="2" key="1">
    <citation type="journal article" date="2014" name="Front. Microbiol.">
        <title>High frequency of phylogenetically diverse reductive dehalogenase-homologous genes in deep subseafloor sedimentary metagenomes.</title>
        <authorList>
            <person name="Kawai M."/>
            <person name="Futagami T."/>
            <person name="Toyoda A."/>
            <person name="Takaki Y."/>
            <person name="Nishi S."/>
            <person name="Hori S."/>
            <person name="Arai W."/>
            <person name="Tsubouchi T."/>
            <person name="Morono Y."/>
            <person name="Uchiyama I."/>
            <person name="Ito T."/>
            <person name="Fujiyama A."/>
            <person name="Inagaki F."/>
            <person name="Takami H."/>
        </authorList>
    </citation>
    <scope>NUCLEOTIDE SEQUENCE</scope>
    <source>
        <strain evidence="2">Expedition CK06-06</strain>
    </source>
</reference>
<evidence type="ECO:0000259" key="1">
    <source>
        <dbReference type="Pfam" id="PF12850"/>
    </source>
</evidence>
<gene>
    <name evidence="2" type="ORF">S03H2_09342</name>
</gene>
<dbReference type="InterPro" id="IPR029052">
    <property type="entry name" value="Metallo-depent_PP-like"/>
</dbReference>
<comment type="caution">
    <text evidence="2">The sequence shown here is derived from an EMBL/GenBank/DDBJ whole genome shotgun (WGS) entry which is preliminary data.</text>
</comment>
<dbReference type="InterPro" id="IPR024654">
    <property type="entry name" value="Calcineurin-like_PHP_lpxH"/>
</dbReference>